<dbReference type="Gene3D" id="2.60.40.2880">
    <property type="entry name" value="MmpS1-5, C-terminal soluble domain"/>
    <property type="match status" value="1"/>
</dbReference>
<dbReference type="HOGENOM" id="CLU_983148_0_0_11"/>
<dbReference type="EMBL" id="CP001958">
    <property type="protein sequence ID" value="ADG97980.1"/>
    <property type="molecule type" value="Genomic_DNA"/>
</dbReference>
<evidence type="ECO:0000313" key="2">
    <source>
        <dbReference type="Proteomes" id="UP000002247"/>
    </source>
</evidence>
<reference evidence="1 2" key="1">
    <citation type="journal article" date="2010" name="Stand. Genomic Sci.">
        <title>Complete genome sequence of Segniliparus rotundus type strain (CDC 1076).</title>
        <authorList>
            <person name="Sikorski J."/>
            <person name="Lapidus A."/>
            <person name="Copeland A."/>
            <person name="Misra M."/>
            <person name="Glavina Del Rio T."/>
            <person name="Nolan M."/>
            <person name="Lucas S."/>
            <person name="Chen F."/>
            <person name="Tice H."/>
            <person name="Cheng J.F."/>
            <person name="Jando M."/>
            <person name="Schneider S."/>
            <person name="Bruce D."/>
            <person name="Goodwin L."/>
            <person name="Pitluck S."/>
            <person name="Liolios K."/>
            <person name="Mikhailova N."/>
            <person name="Pati A."/>
            <person name="Ivanova N."/>
            <person name="Mavromatis K."/>
            <person name="Chen A."/>
            <person name="Palaniappan K."/>
            <person name="Chertkov O."/>
            <person name="Land M."/>
            <person name="Hauser L."/>
            <person name="Chang Y.J."/>
            <person name="Jeffries C.D."/>
            <person name="Brettin T."/>
            <person name="Detter J.C."/>
            <person name="Han C."/>
            <person name="Rohde M."/>
            <person name="Goker M."/>
            <person name="Bristow J."/>
            <person name="Eisen J.A."/>
            <person name="Markowitz V."/>
            <person name="Hugenholtz P."/>
            <person name="Kyrpides N.C."/>
            <person name="Klenk H.P."/>
        </authorList>
    </citation>
    <scope>NUCLEOTIDE SEQUENCE [LARGE SCALE GENOMIC DNA]</scope>
    <source>
        <strain evidence="2">ATCC BAA-972 / CDC 1076 / CIP 108378 / DSM 44985 / JCM 13578</strain>
    </source>
</reference>
<proteinExistence type="predicted"/>
<dbReference type="STRING" id="640132.Srot_1517"/>
<name>D6Z7Q0_SEGRD</name>
<dbReference type="Proteomes" id="UP000002247">
    <property type="component" value="Chromosome"/>
</dbReference>
<evidence type="ECO:0000313" key="1">
    <source>
        <dbReference type="EMBL" id="ADG97980.1"/>
    </source>
</evidence>
<sequence length="283" mass="29406">MTAGRDRTQRRRDLGSDSFLSICSLLPTCFEIFTVDWPLALANSITLRRNSSGYAKGTGDSPLCQDVIFLPSSVSVSAGTGQLCKHAQPLSVSMVWCSLTSVRRRSLVRGFGLRDLVERITLAHTAGLLASSLAVSCLMGCGTDSAAPNGAPISSAGGIAGQVVEFSVTAEPEVHAVVSWGVYNDSEAPAQKVIEACGDTGGAMDRPLPFRASCTAKKSSQLASITATWGSASGERPKLHCSIKVGGKTVTEADSAQEGTGSGGFSSTNVACAHRLVWKLPPG</sequence>
<accession>D6Z7Q0</accession>
<protein>
    <submittedName>
        <fullName evidence="1">Uncharacterized protein</fullName>
    </submittedName>
</protein>
<gene>
    <name evidence="1" type="ordered locus">Srot_1517</name>
</gene>
<keyword evidence="2" id="KW-1185">Reference proteome</keyword>
<organism evidence="1 2">
    <name type="scientific">Segniliparus rotundus (strain ATCC BAA-972 / CDC 1076 / CIP 108378 / DSM 44985 / JCM 13578)</name>
    <dbReference type="NCBI Taxonomy" id="640132"/>
    <lineage>
        <taxon>Bacteria</taxon>
        <taxon>Bacillati</taxon>
        <taxon>Actinomycetota</taxon>
        <taxon>Actinomycetes</taxon>
        <taxon>Mycobacteriales</taxon>
        <taxon>Segniliparaceae</taxon>
        <taxon>Segniliparus</taxon>
    </lineage>
</organism>
<dbReference type="KEGG" id="srt:Srot_1517"/>
<dbReference type="AlphaFoldDB" id="D6Z7Q0"/>
<dbReference type="InterPro" id="IPR038468">
    <property type="entry name" value="MmpS_C"/>
</dbReference>